<sequence length="122" mass="13373">MSGRCITSHLVEYREAPTARNGQQNYWKYIDVFPHTVEFERLCGAAGMVAHERQVDTSLIKGNALRFATRSGKSPPKPIVSQAGASSPYKSAAAASGNASRLGKGILWNIGPFDIGSFYYRY</sequence>
<evidence type="ECO:0000313" key="2">
    <source>
        <dbReference type="EMBL" id="KIM71591.1"/>
    </source>
</evidence>
<name>A0A0C3EUX0_PILCF</name>
<dbReference type="HOGENOM" id="CLU_2027635_0_0_1"/>
<accession>A0A0C3EUX0</accession>
<keyword evidence="3" id="KW-1185">Reference proteome</keyword>
<dbReference type="Proteomes" id="UP000054166">
    <property type="component" value="Unassembled WGS sequence"/>
</dbReference>
<reference evidence="2 3" key="1">
    <citation type="submission" date="2014-04" db="EMBL/GenBank/DDBJ databases">
        <authorList>
            <consortium name="DOE Joint Genome Institute"/>
            <person name="Kuo A."/>
            <person name="Tarkka M."/>
            <person name="Buscot F."/>
            <person name="Kohler A."/>
            <person name="Nagy L.G."/>
            <person name="Floudas D."/>
            <person name="Copeland A."/>
            <person name="Barry K.W."/>
            <person name="Cichocki N."/>
            <person name="Veneault-Fourrey C."/>
            <person name="LaButti K."/>
            <person name="Lindquist E.A."/>
            <person name="Lipzen A."/>
            <person name="Lundell T."/>
            <person name="Morin E."/>
            <person name="Murat C."/>
            <person name="Sun H."/>
            <person name="Tunlid A."/>
            <person name="Henrissat B."/>
            <person name="Grigoriev I.V."/>
            <person name="Hibbett D.S."/>
            <person name="Martin F."/>
            <person name="Nordberg H.P."/>
            <person name="Cantor M.N."/>
            <person name="Hua S.X."/>
        </authorList>
    </citation>
    <scope>NUCLEOTIDE SEQUENCE [LARGE SCALE GENOMIC DNA]</scope>
    <source>
        <strain evidence="2 3">F 1598</strain>
    </source>
</reference>
<proteinExistence type="predicted"/>
<dbReference type="EMBL" id="KN833264">
    <property type="protein sequence ID" value="KIM71591.1"/>
    <property type="molecule type" value="Genomic_DNA"/>
</dbReference>
<feature type="region of interest" description="Disordered" evidence="1">
    <location>
        <begin position="68"/>
        <end position="87"/>
    </location>
</feature>
<reference evidence="3" key="2">
    <citation type="submission" date="2015-01" db="EMBL/GenBank/DDBJ databases">
        <title>Evolutionary Origins and Diversification of the Mycorrhizal Mutualists.</title>
        <authorList>
            <consortium name="DOE Joint Genome Institute"/>
            <consortium name="Mycorrhizal Genomics Consortium"/>
            <person name="Kohler A."/>
            <person name="Kuo A."/>
            <person name="Nagy L.G."/>
            <person name="Floudas D."/>
            <person name="Copeland A."/>
            <person name="Barry K.W."/>
            <person name="Cichocki N."/>
            <person name="Veneault-Fourrey C."/>
            <person name="LaButti K."/>
            <person name="Lindquist E.A."/>
            <person name="Lipzen A."/>
            <person name="Lundell T."/>
            <person name="Morin E."/>
            <person name="Murat C."/>
            <person name="Riley R."/>
            <person name="Ohm R."/>
            <person name="Sun H."/>
            <person name="Tunlid A."/>
            <person name="Henrissat B."/>
            <person name="Grigoriev I.V."/>
            <person name="Hibbett D.S."/>
            <person name="Martin F."/>
        </authorList>
    </citation>
    <scope>NUCLEOTIDE SEQUENCE [LARGE SCALE GENOMIC DNA]</scope>
    <source>
        <strain evidence="3">F 1598</strain>
    </source>
</reference>
<dbReference type="InParanoid" id="A0A0C3EUX0"/>
<organism evidence="2 3">
    <name type="scientific">Piloderma croceum (strain F 1598)</name>
    <dbReference type="NCBI Taxonomy" id="765440"/>
    <lineage>
        <taxon>Eukaryota</taxon>
        <taxon>Fungi</taxon>
        <taxon>Dikarya</taxon>
        <taxon>Basidiomycota</taxon>
        <taxon>Agaricomycotina</taxon>
        <taxon>Agaricomycetes</taxon>
        <taxon>Agaricomycetidae</taxon>
        <taxon>Atheliales</taxon>
        <taxon>Atheliaceae</taxon>
        <taxon>Piloderma</taxon>
    </lineage>
</organism>
<evidence type="ECO:0000256" key="1">
    <source>
        <dbReference type="SAM" id="MobiDB-lite"/>
    </source>
</evidence>
<dbReference type="AlphaFoldDB" id="A0A0C3EUX0"/>
<protein>
    <submittedName>
        <fullName evidence="2">Uncharacterized protein</fullName>
    </submittedName>
</protein>
<evidence type="ECO:0000313" key="3">
    <source>
        <dbReference type="Proteomes" id="UP000054166"/>
    </source>
</evidence>
<gene>
    <name evidence="2" type="ORF">PILCRDRAFT_16926</name>
</gene>